<dbReference type="OrthoDB" id="2987965at2"/>
<dbReference type="EMBL" id="QBKR01000028">
    <property type="protein sequence ID" value="PTX53655.1"/>
    <property type="molecule type" value="Genomic_DNA"/>
</dbReference>
<keyword evidence="2" id="KW-1185">Reference proteome</keyword>
<evidence type="ECO:0000313" key="1">
    <source>
        <dbReference type="EMBL" id="PTX53655.1"/>
    </source>
</evidence>
<dbReference type="AlphaFoldDB" id="A0A2T6BC54"/>
<accession>A0A2T6BC54</accession>
<dbReference type="Proteomes" id="UP000244240">
    <property type="component" value="Unassembled WGS sequence"/>
</dbReference>
<gene>
    <name evidence="1" type="ORF">C8P63_12816</name>
</gene>
<name>A0A2T6BC54_9BACL</name>
<protein>
    <submittedName>
        <fullName evidence="1">Uncharacterized protein</fullName>
    </submittedName>
</protein>
<dbReference type="RefSeq" id="WP_108025751.1">
    <property type="nucleotide sequence ID" value="NZ_QBKR01000028.1"/>
</dbReference>
<comment type="caution">
    <text evidence="1">The sequence shown here is derived from an EMBL/GenBank/DDBJ whole genome shotgun (WGS) entry which is preliminary data.</text>
</comment>
<sequence>MIHLPKIPPRKSKIVVNRGRNEEESRFVAKLKFEDRELHFEMCLTAEEADVYQNARTSYEKVKAIHSDREVLRHWNEQKFISLHEHFGEQIRRYCGLAKYDPRAKKKAEEYCELQIQFAPVAKRSFKNDPFSKGLPEHTGYRCLIELMLEDGRFGEALYLARLAREEGWKGPWKEIVERIRRVESIDPGSRGERF</sequence>
<reference evidence="1 2" key="1">
    <citation type="submission" date="2018-04" db="EMBL/GenBank/DDBJ databases">
        <title>Genomic Encyclopedia of Archaeal and Bacterial Type Strains, Phase II (KMG-II): from individual species to whole genera.</title>
        <authorList>
            <person name="Goeker M."/>
        </authorList>
    </citation>
    <scope>NUCLEOTIDE SEQUENCE [LARGE SCALE GENOMIC DNA]</scope>
    <source>
        <strain evidence="1 2">DSM 45787</strain>
    </source>
</reference>
<evidence type="ECO:0000313" key="2">
    <source>
        <dbReference type="Proteomes" id="UP000244240"/>
    </source>
</evidence>
<proteinExistence type="predicted"/>
<organism evidence="1 2">
    <name type="scientific">Melghirimyces profundicolus</name>
    <dbReference type="NCBI Taxonomy" id="1242148"/>
    <lineage>
        <taxon>Bacteria</taxon>
        <taxon>Bacillati</taxon>
        <taxon>Bacillota</taxon>
        <taxon>Bacilli</taxon>
        <taxon>Bacillales</taxon>
        <taxon>Thermoactinomycetaceae</taxon>
        <taxon>Melghirimyces</taxon>
    </lineage>
</organism>